<dbReference type="GO" id="GO:0004523">
    <property type="term" value="F:RNA-DNA hybrid ribonuclease activity"/>
    <property type="evidence" value="ECO:0007669"/>
    <property type="project" value="InterPro"/>
</dbReference>
<dbReference type="InterPro" id="IPR002156">
    <property type="entry name" value="RNaseH_domain"/>
</dbReference>
<sequence length="61" mass="7074">MLHGEMWGMYIGMDLARRQGITQLQVESDLKVLVDMVMGNCKVNERTPPLIRRIQDLNNMN</sequence>
<organism evidence="2 3">
    <name type="scientific">Trifolium pratense</name>
    <name type="common">Red clover</name>
    <dbReference type="NCBI Taxonomy" id="57577"/>
    <lineage>
        <taxon>Eukaryota</taxon>
        <taxon>Viridiplantae</taxon>
        <taxon>Streptophyta</taxon>
        <taxon>Embryophyta</taxon>
        <taxon>Tracheophyta</taxon>
        <taxon>Spermatophyta</taxon>
        <taxon>Magnoliopsida</taxon>
        <taxon>eudicotyledons</taxon>
        <taxon>Gunneridae</taxon>
        <taxon>Pentapetalae</taxon>
        <taxon>rosids</taxon>
        <taxon>fabids</taxon>
        <taxon>Fabales</taxon>
        <taxon>Fabaceae</taxon>
        <taxon>Papilionoideae</taxon>
        <taxon>50 kb inversion clade</taxon>
        <taxon>NPAAA clade</taxon>
        <taxon>Hologalegina</taxon>
        <taxon>IRL clade</taxon>
        <taxon>Trifolieae</taxon>
        <taxon>Trifolium</taxon>
    </lineage>
</organism>
<evidence type="ECO:0000259" key="1">
    <source>
        <dbReference type="Pfam" id="PF13456"/>
    </source>
</evidence>
<reference evidence="2 3" key="2">
    <citation type="journal article" date="2017" name="Front. Plant Sci.">
        <title>Gene Classification and Mining of Molecular Markers Useful in Red Clover (Trifolium pratense) Breeding.</title>
        <authorList>
            <person name="Istvanek J."/>
            <person name="Dluhosova J."/>
            <person name="Dluhos P."/>
            <person name="Patkova L."/>
            <person name="Nedelnik J."/>
            <person name="Repkova J."/>
        </authorList>
    </citation>
    <scope>NUCLEOTIDE SEQUENCE [LARGE SCALE GENOMIC DNA]</scope>
    <source>
        <strain evidence="3">cv. Tatra</strain>
        <tissue evidence="2">Young leaves</tissue>
    </source>
</reference>
<comment type="caution">
    <text evidence="2">The sequence shown here is derived from an EMBL/GenBank/DDBJ whole genome shotgun (WGS) entry which is preliminary data.</text>
</comment>
<dbReference type="Gene3D" id="3.30.420.10">
    <property type="entry name" value="Ribonuclease H-like superfamily/Ribonuclease H"/>
    <property type="match status" value="1"/>
</dbReference>
<accession>A0A2K3JMN3</accession>
<protein>
    <recommendedName>
        <fullName evidence="1">RNase H type-1 domain-containing protein</fullName>
    </recommendedName>
</protein>
<dbReference type="AlphaFoldDB" id="A0A2K3JMN3"/>
<dbReference type="Pfam" id="PF13456">
    <property type="entry name" value="RVT_3"/>
    <property type="match status" value="1"/>
</dbReference>
<proteinExistence type="predicted"/>
<evidence type="ECO:0000313" key="3">
    <source>
        <dbReference type="Proteomes" id="UP000236291"/>
    </source>
</evidence>
<evidence type="ECO:0000313" key="2">
    <source>
        <dbReference type="EMBL" id="PNX55280.1"/>
    </source>
</evidence>
<dbReference type="InterPro" id="IPR036397">
    <property type="entry name" value="RNaseH_sf"/>
</dbReference>
<reference evidence="2 3" key="1">
    <citation type="journal article" date="2014" name="Am. J. Bot.">
        <title>Genome assembly and annotation for red clover (Trifolium pratense; Fabaceae).</title>
        <authorList>
            <person name="Istvanek J."/>
            <person name="Jaros M."/>
            <person name="Krenek A."/>
            <person name="Repkova J."/>
        </authorList>
    </citation>
    <scope>NUCLEOTIDE SEQUENCE [LARGE SCALE GENOMIC DNA]</scope>
    <source>
        <strain evidence="3">cv. Tatra</strain>
        <tissue evidence="2">Young leaves</tissue>
    </source>
</reference>
<name>A0A2K3JMN3_TRIPR</name>
<gene>
    <name evidence="2" type="ORF">L195_g048907</name>
</gene>
<dbReference type="Proteomes" id="UP000236291">
    <property type="component" value="Unassembled WGS sequence"/>
</dbReference>
<dbReference type="GO" id="GO:0003676">
    <property type="term" value="F:nucleic acid binding"/>
    <property type="evidence" value="ECO:0007669"/>
    <property type="project" value="InterPro"/>
</dbReference>
<dbReference type="EMBL" id="ASHM01070945">
    <property type="protein sequence ID" value="PNX55280.1"/>
    <property type="molecule type" value="Genomic_DNA"/>
</dbReference>
<feature type="domain" description="RNase H type-1" evidence="1">
    <location>
        <begin position="3"/>
        <end position="57"/>
    </location>
</feature>